<feature type="domain" description="Reverse transcriptase RNase H-like" evidence="7">
    <location>
        <begin position="4"/>
        <end position="52"/>
    </location>
</feature>
<sequence>MRSSHLEKETLAIAWAMDHFNLYLHENTFELHAGHKPLLRILQSTRKTPSHKPLLRILQSTRKTPSARLERLIPKTQRYNFHATHQKGSQNPANYLSRHALPQIEKDKRDNYLNCVINQNLPKKVTEDEVKRETCEEKTLWTLIKANSGNKLLWNTSHKPLLRILQSTRKTPSARLERLIPKTQRYNFHATHQKGSQNPANYLSRHALPQIEKDKRDNYLNCVINQNLPKKVTEDEVKRETCEEKTLWTLIKANSGNKLLWNTSTLKPFEPIKAELTVHRGLI</sequence>
<dbReference type="InterPro" id="IPR050951">
    <property type="entry name" value="Retrovirus_Pol_polyprotein"/>
</dbReference>
<keyword evidence="6 8" id="KW-0695">RNA-directed DNA polymerase</keyword>
<dbReference type="PANTHER" id="PTHR37984:SF5">
    <property type="entry name" value="PROTEIN NYNRIN-LIKE"/>
    <property type="match status" value="1"/>
</dbReference>
<evidence type="ECO:0000313" key="9">
    <source>
        <dbReference type="Proteomes" id="UP001458880"/>
    </source>
</evidence>
<gene>
    <name evidence="8" type="ORF">QE152_g4929</name>
</gene>
<dbReference type="Pfam" id="PF17917">
    <property type="entry name" value="RT_RNaseH"/>
    <property type="match status" value="1"/>
</dbReference>
<evidence type="ECO:0000313" key="8">
    <source>
        <dbReference type="EMBL" id="KAK9751573.1"/>
    </source>
</evidence>
<dbReference type="Proteomes" id="UP001458880">
    <property type="component" value="Unassembled WGS sequence"/>
</dbReference>
<dbReference type="GO" id="GO:0016787">
    <property type="term" value="F:hydrolase activity"/>
    <property type="evidence" value="ECO:0007669"/>
    <property type="project" value="UniProtKB-KW"/>
</dbReference>
<dbReference type="GO" id="GO:0004519">
    <property type="term" value="F:endonuclease activity"/>
    <property type="evidence" value="ECO:0007669"/>
    <property type="project" value="UniProtKB-KW"/>
</dbReference>
<keyword evidence="3" id="KW-0540">Nuclease</keyword>
<name>A0AAW1MYS6_POPJA</name>
<evidence type="ECO:0000256" key="4">
    <source>
        <dbReference type="ARBA" id="ARBA00022759"/>
    </source>
</evidence>
<keyword evidence="4" id="KW-0255">Endonuclease</keyword>
<reference evidence="8 9" key="1">
    <citation type="journal article" date="2024" name="BMC Genomics">
        <title>De novo assembly and annotation of Popillia japonica's genome with initial clues to its potential as an invasive pest.</title>
        <authorList>
            <person name="Cucini C."/>
            <person name="Boschi S."/>
            <person name="Funari R."/>
            <person name="Cardaioli E."/>
            <person name="Iannotti N."/>
            <person name="Marturano G."/>
            <person name="Paoli F."/>
            <person name="Bruttini M."/>
            <person name="Carapelli A."/>
            <person name="Frati F."/>
            <person name="Nardi F."/>
        </authorList>
    </citation>
    <scope>NUCLEOTIDE SEQUENCE [LARGE SCALE GENOMIC DNA]</scope>
    <source>
        <strain evidence="8">DMR45628</strain>
    </source>
</reference>
<dbReference type="AlphaFoldDB" id="A0AAW1MYS6"/>
<keyword evidence="9" id="KW-1185">Reference proteome</keyword>
<keyword evidence="2" id="KW-0548">Nucleotidyltransferase</keyword>
<dbReference type="InterPro" id="IPR041373">
    <property type="entry name" value="RT_RNaseH"/>
</dbReference>
<comment type="caution">
    <text evidence="8">The sequence shown here is derived from an EMBL/GenBank/DDBJ whole genome shotgun (WGS) entry which is preliminary data.</text>
</comment>
<dbReference type="PANTHER" id="PTHR37984">
    <property type="entry name" value="PROTEIN CBG26694"/>
    <property type="match status" value="1"/>
</dbReference>
<keyword evidence="5" id="KW-0378">Hydrolase</keyword>
<evidence type="ECO:0000256" key="2">
    <source>
        <dbReference type="ARBA" id="ARBA00022695"/>
    </source>
</evidence>
<dbReference type="GO" id="GO:0003964">
    <property type="term" value="F:RNA-directed DNA polymerase activity"/>
    <property type="evidence" value="ECO:0007669"/>
    <property type="project" value="UniProtKB-KW"/>
</dbReference>
<keyword evidence="1" id="KW-0808">Transferase</keyword>
<evidence type="ECO:0000256" key="5">
    <source>
        <dbReference type="ARBA" id="ARBA00022801"/>
    </source>
</evidence>
<dbReference type="EMBL" id="JASPKY010000027">
    <property type="protein sequence ID" value="KAK9751573.1"/>
    <property type="molecule type" value="Genomic_DNA"/>
</dbReference>
<evidence type="ECO:0000256" key="6">
    <source>
        <dbReference type="ARBA" id="ARBA00022918"/>
    </source>
</evidence>
<proteinExistence type="predicted"/>
<organism evidence="8 9">
    <name type="scientific">Popillia japonica</name>
    <name type="common">Japanese beetle</name>
    <dbReference type="NCBI Taxonomy" id="7064"/>
    <lineage>
        <taxon>Eukaryota</taxon>
        <taxon>Metazoa</taxon>
        <taxon>Ecdysozoa</taxon>
        <taxon>Arthropoda</taxon>
        <taxon>Hexapoda</taxon>
        <taxon>Insecta</taxon>
        <taxon>Pterygota</taxon>
        <taxon>Neoptera</taxon>
        <taxon>Endopterygota</taxon>
        <taxon>Coleoptera</taxon>
        <taxon>Polyphaga</taxon>
        <taxon>Scarabaeiformia</taxon>
        <taxon>Scarabaeidae</taxon>
        <taxon>Rutelinae</taxon>
        <taxon>Popillia</taxon>
    </lineage>
</organism>
<evidence type="ECO:0000256" key="1">
    <source>
        <dbReference type="ARBA" id="ARBA00022679"/>
    </source>
</evidence>
<protein>
    <submittedName>
        <fullName evidence="8">RNase H-like domain found in reverse transcriptase</fullName>
    </submittedName>
</protein>
<evidence type="ECO:0000256" key="3">
    <source>
        <dbReference type="ARBA" id="ARBA00022722"/>
    </source>
</evidence>
<accession>A0AAW1MYS6</accession>
<evidence type="ECO:0000259" key="7">
    <source>
        <dbReference type="Pfam" id="PF17917"/>
    </source>
</evidence>